<evidence type="ECO:0000313" key="2">
    <source>
        <dbReference type="EMBL" id="MES1922067.1"/>
    </source>
</evidence>
<organism evidence="2 3">
    <name type="scientific">Bonamia ostreae</name>
    <dbReference type="NCBI Taxonomy" id="126728"/>
    <lineage>
        <taxon>Eukaryota</taxon>
        <taxon>Sar</taxon>
        <taxon>Rhizaria</taxon>
        <taxon>Endomyxa</taxon>
        <taxon>Ascetosporea</taxon>
        <taxon>Haplosporida</taxon>
        <taxon>Bonamia</taxon>
    </lineage>
</organism>
<proteinExistence type="inferred from homology"/>
<evidence type="ECO:0000256" key="1">
    <source>
        <dbReference type="ARBA" id="ARBA00010105"/>
    </source>
</evidence>
<reference evidence="2 3" key="1">
    <citation type="journal article" date="2024" name="BMC Biol.">
        <title>Comparative genomics of Ascetosporea gives new insight into the evolutionary basis for animal parasitism in Rhizaria.</title>
        <authorList>
            <person name="Hiltunen Thoren M."/>
            <person name="Onut-Brannstrom I."/>
            <person name="Alfjorden A."/>
            <person name="Peckova H."/>
            <person name="Swords F."/>
            <person name="Hooper C."/>
            <person name="Holzer A.S."/>
            <person name="Bass D."/>
            <person name="Burki F."/>
        </authorList>
    </citation>
    <scope>NUCLEOTIDE SEQUENCE [LARGE SCALE GENOMIC DNA]</scope>
    <source>
        <strain evidence="2">20-A016</strain>
    </source>
</reference>
<dbReference type="EMBL" id="JBDODL010002172">
    <property type="protein sequence ID" value="MES1922067.1"/>
    <property type="molecule type" value="Genomic_DNA"/>
</dbReference>
<gene>
    <name evidence="2" type="ORF">MHBO_003586</name>
</gene>
<dbReference type="InterPro" id="IPR003226">
    <property type="entry name" value="MYG1_exonuclease"/>
</dbReference>
<sequence length="196" mass="22566">ISLSFKRMIIGTHSGSFHCDEALACFMIRNTEKFANSTILRTRDEKVLETCDIVVDVGGVFDLKANRFDHHQKEFNETFDDESQIKLSSAGLIYKYFGKEVIKNLSGCDDENLDLLYRKTYSGFVKAIDAIDNGIDPVKTNEKPLYKISTDLSSRVGYLNPKWNEDYSEKIQMKRFEKAMELVGKEFKESIKFLKD</sequence>
<name>A0ABV2AQW5_9EUKA</name>
<comment type="similarity">
    <text evidence="1">Belongs to the MYG1 family.</text>
</comment>
<comment type="caution">
    <text evidence="2">The sequence shown here is derived from an EMBL/GenBank/DDBJ whole genome shotgun (WGS) entry which is preliminary data.</text>
</comment>
<feature type="non-terminal residue" evidence="2">
    <location>
        <position position="1"/>
    </location>
</feature>
<feature type="non-terminal residue" evidence="2">
    <location>
        <position position="196"/>
    </location>
</feature>
<dbReference type="PANTHER" id="PTHR11215">
    <property type="entry name" value="METAL DEPENDENT HYDROLASE - RELATED"/>
    <property type="match status" value="1"/>
</dbReference>
<evidence type="ECO:0000313" key="3">
    <source>
        <dbReference type="Proteomes" id="UP001439008"/>
    </source>
</evidence>
<accession>A0ABV2AQW5</accession>
<dbReference type="Pfam" id="PF03690">
    <property type="entry name" value="MYG1_exonuc"/>
    <property type="match status" value="1"/>
</dbReference>
<evidence type="ECO:0008006" key="4">
    <source>
        <dbReference type="Google" id="ProtNLM"/>
    </source>
</evidence>
<dbReference type="PANTHER" id="PTHR11215:SF1">
    <property type="entry name" value="MYG1 EXONUCLEASE"/>
    <property type="match status" value="1"/>
</dbReference>
<keyword evidence="3" id="KW-1185">Reference proteome</keyword>
<dbReference type="Proteomes" id="UP001439008">
    <property type="component" value="Unassembled WGS sequence"/>
</dbReference>
<protein>
    <recommendedName>
        <fullName evidence="4">Metal-dependent protein hydrolase</fullName>
    </recommendedName>
</protein>